<dbReference type="RefSeq" id="WP_281811942.1">
    <property type="nucleotide sequence ID" value="NZ_BRLB01000001.1"/>
</dbReference>
<protein>
    <submittedName>
        <fullName evidence="2">Uncharacterized protein</fullName>
    </submittedName>
</protein>
<dbReference type="AlphaFoldDB" id="A0A9W5Y8Q3"/>
<dbReference type="Proteomes" id="UP001144256">
    <property type="component" value="Unassembled WGS sequence"/>
</dbReference>
<evidence type="ECO:0000256" key="1">
    <source>
        <dbReference type="SAM" id="Phobius"/>
    </source>
</evidence>
<dbReference type="InterPro" id="IPR019198">
    <property type="entry name" value="Beta_propeller_containing"/>
</dbReference>
<evidence type="ECO:0000313" key="3">
    <source>
        <dbReference type="Proteomes" id="UP001144256"/>
    </source>
</evidence>
<proteinExistence type="predicted"/>
<name>A0A9W5Y8Q3_9FIRM</name>
<dbReference type="Pfam" id="PF09826">
    <property type="entry name" value="Beta_propel"/>
    <property type="match status" value="1"/>
</dbReference>
<comment type="caution">
    <text evidence="2">The sequence shown here is derived from an EMBL/GenBank/DDBJ whole genome shotgun (WGS) entry which is preliminary data.</text>
</comment>
<evidence type="ECO:0000313" key="2">
    <source>
        <dbReference type="EMBL" id="GKX28040.1"/>
    </source>
</evidence>
<gene>
    <name evidence="2" type="ORF">SH1V18_05200</name>
</gene>
<dbReference type="EMBL" id="BRLB01000001">
    <property type="protein sequence ID" value="GKX28040.1"/>
    <property type="molecule type" value="Genomic_DNA"/>
</dbReference>
<keyword evidence="1" id="KW-1133">Transmembrane helix</keyword>
<accession>A0A9W5Y8Q3</accession>
<keyword evidence="1" id="KW-0472">Membrane</keyword>
<organism evidence="2 3">
    <name type="scientific">Vallitalea longa</name>
    <dbReference type="NCBI Taxonomy" id="2936439"/>
    <lineage>
        <taxon>Bacteria</taxon>
        <taxon>Bacillati</taxon>
        <taxon>Bacillota</taxon>
        <taxon>Clostridia</taxon>
        <taxon>Lachnospirales</taxon>
        <taxon>Vallitaleaceae</taxon>
        <taxon>Vallitalea</taxon>
    </lineage>
</organism>
<keyword evidence="3" id="KW-1185">Reference proteome</keyword>
<reference evidence="2" key="1">
    <citation type="submission" date="2022-06" db="EMBL/GenBank/DDBJ databases">
        <title>Vallitalea longa sp. nov., an anaerobic bacterium isolated from marine sediment.</title>
        <authorList>
            <person name="Hirano S."/>
            <person name="Terahara T."/>
            <person name="Mori K."/>
            <person name="Hamada M."/>
            <person name="Matsumoto R."/>
            <person name="Kobayashi T."/>
        </authorList>
    </citation>
    <scope>NUCLEOTIDE SEQUENCE</scope>
    <source>
        <strain evidence="2">SH18-1</strain>
    </source>
</reference>
<keyword evidence="1" id="KW-0812">Transmembrane</keyword>
<sequence length="342" mass="39368">MKKNICRIGMLLIVLVSIGSYIIINKSACVKNEVDSIKEINSFELPTIKSKKEFVRLIQDNIVYNNALHSTGNITGFNNSSDRENLIFDDDNEGMVGGDVIRIDNKYIYIVNNNILYIVATNHQKLEVITKIYLKHETNISEIFIDDDKLIIIGNRSGFHLGELPVSTKEEKTTVEYQHRYDVNRGTCYVKIYDLNNIYSPKIVKDYTFDGNYILGEIIEHNLYMVSSRYVNYYSNVILECNVNETLLPVFMDNITRQRNIVDYDEIKYFPGSIETSYLVTIGINLVTMEDGPDVDVYLDTSGNIYLSENYLCVSSYDCKNDNTTIYEFLLNNGHIKENGKR</sequence>
<feature type="transmembrane region" description="Helical" evidence="1">
    <location>
        <begin position="5"/>
        <end position="24"/>
    </location>
</feature>